<feature type="compositionally biased region" description="Basic and acidic residues" evidence="1">
    <location>
        <begin position="281"/>
        <end position="303"/>
    </location>
</feature>
<dbReference type="RefSeq" id="XP_031870971.1">
    <property type="nucleotide sequence ID" value="XM_032011278.1"/>
</dbReference>
<name>A0A370TRZ9_9HELO</name>
<organism evidence="2 3">
    <name type="scientific">Venustampulla echinocandica</name>
    <dbReference type="NCBI Taxonomy" id="2656787"/>
    <lineage>
        <taxon>Eukaryota</taxon>
        <taxon>Fungi</taxon>
        <taxon>Dikarya</taxon>
        <taxon>Ascomycota</taxon>
        <taxon>Pezizomycotina</taxon>
        <taxon>Leotiomycetes</taxon>
        <taxon>Helotiales</taxon>
        <taxon>Pleuroascaceae</taxon>
        <taxon>Venustampulla</taxon>
    </lineage>
</organism>
<gene>
    <name evidence="2" type="ORF">BP5553_02655</name>
</gene>
<dbReference type="GeneID" id="43595504"/>
<evidence type="ECO:0000313" key="2">
    <source>
        <dbReference type="EMBL" id="RDL38315.1"/>
    </source>
</evidence>
<feature type="compositionally biased region" description="Basic and acidic residues" evidence="1">
    <location>
        <begin position="259"/>
        <end position="273"/>
    </location>
</feature>
<sequence>MGKPTMGKPTMGKPTMGKPTMGKPIRRLSVQPLLFPQVQFCQLSNFLKHIGSFFTANFYVHKKPSVMEEWFNDSTSIHFTSRESQPLEDKPSCSSSDLMAHWTEDPLNHLSIPTDSGFSMTYKPPLMLHKDLLSYNGAPVSTSCNSLDDKIFEPKSATQLGNGGVRCGAQMMDVNYNNYAERRNTTSPSFSPDINPLKVVPINTPPPLEQAMIFQAMIIPTDMVIQKQGYESQYCCWKHGCEGRTFSSSATFWRHLREQEGRGRKWDSTKDTAAKFAGENPAKDDTKDPAKDYAKDNTKDNAKDNALSI</sequence>
<reference evidence="2 3" key="1">
    <citation type="journal article" date="2018" name="IMA Fungus">
        <title>IMA Genome-F 9: Draft genome sequence of Annulohypoxylon stygium, Aspergillus mulundensis, Berkeleyomyces basicola (syn. Thielaviopsis basicola), Ceratocystis smalleyi, two Cercospora beticola strains, Coleophoma cylindrospora, Fusarium fracticaudum, Phialophora cf. hyalina, and Morchella septimelata.</title>
        <authorList>
            <person name="Wingfield B.D."/>
            <person name="Bills G.F."/>
            <person name="Dong Y."/>
            <person name="Huang W."/>
            <person name="Nel W.J."/>
            <person name="Swalarsk-Parry B.S."/>
            <person name="Vaghefi N."/>
            <person name="Wilken P.M."/>
            <person name="An Z."/>
            <person name="de Beer Z.W."/>
            <person name="De Vos L."/>
            <person name="Chen L."/>
            <person name="Duong T.A."/>
            <person name="Gao Y."/>
            <person name="Hammerbacher A."/>
            <person name="Kikkert J.R."/>
            <person name="Li Y."/>
            <person name="Li H."/>
            <person name="Li K."/>
            <person name="Li Q."/>
            <person name="Liu X."/>
            <person name="Ma X."/>
            <person name="Naidoo K."/>
            <person name="Pethybridge S.J."/>
            <person name="Sun J."/>
            <person name="Steenkamp E.T."/>
            <person name="van der Nest M.A."/>
            <person name="van Wyk S."/>
            <person name="Wingfield M.J."/>
            <person name="Xiong C."/>
            <person name="Yue Q."/>
            <person name="Zhang X."/>
        </authorList>
    </citation>
    <scope>NUCLEOTIDE SEQUENCE [LARGE SCALE GENOMIC DNA]</scope>
    <source>
        <strain evidence="2 3">BP 5553</strain>
    </source>
</reference>
<feature type="region of interest" description="Disordered" evidence="1">
    <location>
        <begin position="259"/>
        <end position="309"/>
    </location>
</feature>
<protein>
    <submittedName>
        <fullName evidence="2">Uncharacterized protein</fullName>
    </submittedName>
</protein>
<evidence type="ECO:0000313" key="3">
    <source>
        <dbReference type="Proteomes" id="UP000254866"/>
    </source>
</evidence>
<evidence type="ECO:0000256" key="1">
    <source>
        <dbReference type="SAM" id="MobiDB-lite"/>
    </source>
</evidence>
<dbReference type="Proteomes" id="UP000254866">
    <property type="component" value="Unassembled WGS sequence"/>
</dbReference>
<feature type="region of interest" description="Disordered" evidence="1">
    <location>
        <begin position="1"/>
        <end position="23"/>
    </location>
</feature>
<proteinExistence type="predicted"/>
<accession>A0A370TRZ9</accession>
<dbReference type="EMBL" id="NPIC01000002">
    <property type="protein sequence ID" value="RDL38315.1"/>
    <property type="molecule type" value="Genomic_DNA"/>
</dbReference>
<comment type="caution">
    <text evidence="2">The sequence shown here is derived from an EMBL/GenBank/DDBJ whole genome shotgun (WGS) entry which is preliminary data.</text>
</comment>
<dbReference type="AlphaFoldDB" id="A0A370TRZ9"/>
<keyword evidence="3" id="KW-1185">Reference proteome</keyword>